<organism evidence="5 6">
    <name type="scientific">candidate division GN15 bacterium</name>
    <dbReference type="NCBI Taxonomy" id="2072418"/>
    <lineage>
        <taxon>Bacteria</taxon>
        <taxon>candidate division GN15</taxon>
    </lineage>
</organism>
<feature type="transmembrane region" description="Helical" evidence="2">
    <location>
        <begin position="468"/>
        <end position="488"/>
    </location>
</feature>
<evidence type="ECO:0000256" key="3">
    <source>
        <dbReference type="SAM" id="SignalP"/>
    </source>
</evidence>
<protein>
    <recommendedName>
        <fullName evidence="4">DUF6754 domain-containing protein</fullName>
    </recommendedName>
</protein>
<evidence type="ECO:0000313" key="5">
    <source>
        <dbReference type="EMBL" id="PWB69209.1"/>
    </source>
</evidence>
<dbReference type="Pfam" id="PF20539">
    <property type="entry name" value="DUF6754"/>
    <property type="match status" value="1"/>
</dbReference>
<feature type="domain" description="DUF6754" evidence="4">
    <location>
        <begin position="240"/>
        <end position="494"/>
    </location>
</feature>
<keyword evidence="2" id="KW-0812">Transmembrane</keyword>
<comment type="caution">
    <text evidence="5">The sequence shown here is derived from an EMBL/GenBank/DDBJ whole genome shotgun (WGS) entry which is preliminary data.</text>
</comment>
<keyword evidence="2" id="KW-1133">Transmembrane helix</keyword>
<dbReference type="InterPro" id="IPR046642">
    <property type="entry name" value="DUF6754"/>
</dbReference>
<evidence type="ECO:0000313" key="6">
    <source>
        <dbReference type="Proteomes" id="UP000250918"/>
    </source>
</evidence>
<keyword evidence="3" id="KW-0732">Signal</keyword>
<accession>A0A855X3F6</accession>
<dbReference type="EMBL" id="PQAP01000175">
    <property type="protein sequence ID" value="PWB69209.1"/>
    <property type="molecule type" value="Genomic_DNA"/>
</dbReference>
<gene>
    <name evidence="5" type="ORF">C3F09_10485</name>
</gene>
<feature type="chain" id="PRO_5032561738" description="DUF6754 domain-containing protein" evidence="3">
    <location>
        <begin position="22"/>
        <end position="499"/>
    </location>
</feature>
<dbReference type="Proteomes" id="UP000250918">
    <property type="component" value="Unassembled WGS sequence"/>
</dbReference>
<evidence type="ECO:0000256" key="1">
    <source>
        <dbReference type="SAM" id="MobiDB-lite"/>
    </source>
</evidence>
<feature type="transmembrane region" description="Helical" evidence="2">
    <location>
        <begin position="252"/>
        <end position="269"/>
    </location>
</feature>
<evidence type="ECO:0000259" key="4">
    <source>
        <dbReference type="Pfam" id="PF20539"/>
    </source>
</evidence>
<dbReference type="AlphaFoldDB" id="A0A855X3F6"/>
<evidence type="ECO:0000256" key="2">
    <source>
        <dbReference type="SAM" id="Phobius"/>
    </source>
</evidence>
<name>A0A855X3F6_9BACT</name>
<reference evidence="5 6" key="1">
    <citation type="journal article" date="2018" name="ISME J.">
        <title>A methanotrophic archaeon couples anaerobic oxidation of methane to Fe(III) reduction.</title>
        <authorList>
            <person name="Cai C."/>
            <person name="Leu A.O."/>
            <person name="Xie G.J."/>
            <person name="Guo J."/>
            <person name="Feng Y."/>
            <person name="Zhao J.X."/>
            <person name="Tyson G.W."/>
            <person name="Yuan Z."/>
            <person name="Hu S."/>
        </authorList>
    </citation>
    <scope>NUCLEOTIDE SEQUENCE [LARGE SCALE GENOMIC DNA]</scope>
    <source>
        <strain evidence="5">FeB_12</strain>
    </source>
</reference>
<feature type="signal peptide" evidence="3">
    <location>
        <begin position="1"/>
        <end position="21"/>
    </location>
</feature>
<proteinExistence type="predicted"/>
<feature type="region of interest" description="Disordered" evidence="1">
    <location>
        <begin position="30"/>
        <end position="54"/>
    </location>
</feature>
<sequence length="499" mass="54761">MIRNVIYGILLALMSVCLALAQTDAVPQDSAGTAPAAISPPQPVTGLTAKDTPDDHGHSITLKWTLSPDDQGGAHSVRTYEVFRWVPFFMDSMHARQYSVDSLMGLQTLWRRYLPFAKDSIKYFEKSGNAETARRFADTVAYIEKRTSTLRGEIKSLQRGIENDWERAPQAHAQYPNGGEWQMVGQTFAGQGNYVNSGQKDNTASDYLPNGCNFYYRVDAVTADPKIRTSSEIVGPVQATGQWYNVGRTPSLFATGIFVLLVLLFVRAARKGKELYVRPLAGIEAVDEAIGRATEMGKPILYVLGLGTAADIATIASFTVLARVAKRVAEYQTELIVPTYDPIVMSVAQETIKSAYADAGRPDSYREEIVFFVTQNQFAYVSAVNGIMLRQHPATNVYMGKFFAESLILAETGALAGSIQISGTDEIAQIPFFVVACDYTLIGEELYAASAYLGREPVLLGSLKAQDYAKAAVIILAILGAIAVNFGWTEFREIFRVVR</sequence>
<keyword evidence="2" id="KW-0472">Membrane</keyword>